<evidence type="ECO:0000256" key="2">
    <source>
        <dbReference type="ARBA" id="ARBA00007935"/>
    </source>
</evidence>
<feature type="transmembrane region" description="Helical" evidence="8">
    <location>
        <begin position="210"/>
        <end position="231"/>
    </location>
</feature>
<feature type="transmembrane region" description="Helical" evidence="8">
    <location>
        <begin position="144"/>
        <end position="170"/>
    </location>
</feature>
<feature type="transmembrane region" description="Helical" evidence="8">
    <location>
        <begin position="12"/>
        <end position="42"/>
    </location>
</feature>
<dbReference type="PANTHER" id="PTHR30472">
    <property type="entry name" value="FERRIC ENTEROBACTIN TRANSPORT SYSTEM PERMEASE PROTEIN"/>
    <property type="match status" value="1"/>
</dbReference>
<evidence type="ECO:0000256" key="6">
    <source>
        <dbReference type="ARBA" id="ARBA00022989"/>
    </source>
</evidence>
<evidence type="ECO:0000256" key="7">
    <source>
        <dbReference type="ARBA" id="ARBA00023136"/>
    </source>
</evidence>
<keyword evidence="3" id="KW-0813">Transport</keyword>
<dbReference type="Proteomes" id="UP001596074">
    <property type="component" value="Unassembled WGS sequence"/>
</dbReference>
<proteinExistence type="inferred from homology"/>
<keyword evidence="4" id="KW-1003">Cell membrane</keyword>
<evidence type="ECO:0000256" key="1">
    <source>
        <dbReference type="ARBA" id="ARBA00004651"/>
    </source>
</evidence>
<comment type="caution">
    <text evidence="9">The sequence shown here is derived from an EMBL/GenBank/DDBJ whole genome shotgun (WGS) entry which is preliminary data.</text>
</comment>
<keyword evidence="7 8" id="KW-0472">Membrane</keyword>
<feature type="transmembrane region" description="Helical" evidence="8">
    <location>
        <begin position="54"/>
        <end position="74"/>
    </location>
</feature>
<comment type="similarity">
    <text evidence="2">Belongs to the binding-protein-dependent transport system permease family. FecCD subfamily.</text>
</comment>
<dbReference type="Pfam" id="PF01032">
    <property type="entry name" value="FecCD"/>
    <property type="match status" value="1"/>
</dbReference>
<reference evidence="10" key="1">
    <citation type="journal article" date="2019" name="Int. J. Syst. Evol. Microbiol.">
        <title>The Global Catalogue of Microorganisms (GCM) 10K type strain sequencing project: providing services to taxonomists for standard genome sequencing and annotation.</title>
        <authorList>
            <consortium name="The Broad Institute Genomics Platform"/>
            <consortium name="The Broad Institute Genome Sequencing Center for Infectious Disease"/>
            <person name="Wu L."/>
            <person name="Ma J."/>
        </authorList>
    </citation>
    <scope>NUCLEOTIDE SEQUENCE [LARGE SCALE GENOMIC DNA]</scope>
    <source>
        <strain evidence="10">KCTC 42087</strain>
    </source>
</reference>
<evidence type="ECO:0000256" key="5">
    <source>
        <dbReference type="ARBA" id="ARBA00022692"/>
    </source>
</evidence>
<dbReference type="EMBL" id="JBHSON010000062">
    <property type="protein sequence ID" value="MFC5751008.1"/>
    <property type="molecule type" value="Genomic_DNA"/>
</dbReference>
<dbReference type="Gene3D" id="1.10.3470.10">
    <property type="entry name" value="ABC transporter involved in vitamin B12 uptake, BtuC"/>
    <property type="match status" value="1"/>
</dbReference>
<keyword evidence="6 8" id="KW-1133">Transmembrane helix</keyword>
<evidence type="ECO:0000313" key="10">
    <source>
        <dbReference type="Proteomes" id="UP001596074"/>
    </source>
</evidence>
<dbReference type="SUPFAM" id="SSF81345">
    <property type="entry name" value="ABC transporter involved in vitamin B12 uptake, BtuC"/>
    <property type="match status" value="1"/>
</dbReference>
<dbReference type="PANTHER" id="PTHR30472:SF24">
    <property type="entry name" value="FERRIC ENTEROBACTIN TRANSPORT SYSTEM PERMEASE PROTEIN FEPG"/>
    <property type="match status" value="1"/>
</dbReference>
<evidence type="ECO:0000313" key="9">
    <source>
        <dbReference type="EMBL" id="MFC5751008.1"/>
    </source>
</evidence>
<name>A0ABW1A8Y2_9ACTN</name>
<protein>
    <submittedName>
        <fullName evidence="9">FecCD family ABC transporter permease</fullName>
    </submittedName>
</protein>
<accession>A0ABW1A8Y2</accession>
<feature type="transmembrane region" description="Helical" evidence="8">
    <location>
        <begin position="177"/>
        <end position="198"/>
    </location>
</feature>
<dbReference type="InterPro" id="IPR000522">
    <property type="entry name" value="ABC_transptr_permease_BtuC"/>
</dbReference>
<evidence type="ECO:0000256" key="4">
    <source>
        <dbReference type="ARBA" id="ARBA00022475"/>
    </source>
</evidence>
<dbReference type="InterPro" id="IPR037294">
    <property type="entry name" value="ABC_BtuC-like"/>
</dbReference>
<feature type="transmembrane region" description="Helical" evidence="8">
    <location>
        <begin position="104"/>
        <end position="124"/>
    </location>
</feature>
<keyword evidence="10" id="KW-1185">Reference proteome</keyword>
<evidence type="ECO:0000256" key="3">
    <source>
        <dbReference type="ARBA" id="ARBA00022448"/>
    </source>
</evidence>
<organism evidence="9 10">
    <name type="scientific">Actinomadura rugatobispora</name>
    <dbReference type="NCBI Taxonomy" id="1994"/>
    <lineage>
        <taxon>Bacteria</taxon>
        <taxon>Bacillati</taxon>
        <taxon>Actinomycetota</taxon>
        <taxon>Actinomycetes</taxon>
        <taxon>Streptosporangiales</taxon>
        <taxon>Thermomonosporaceae</taxon>
        <taxon>Actinomadura</taxon>
    </lineage>
</organism>
<evidence type="ECO:0000256" key="8">
    <source>
        <dbReference type="SAM" id="Phobius"/>
    </source>
</evidence>
<comment type="subcellular location">
    <subcellularLocation>
        <location evidence="1">Cell membrane</location>
        <topology evidence="1">Multi-pass membrane protein</topology>
    </subcellularLocation>
</comment>
<gene>
    <name evidence="9" type="ORF">ACFPZN_35775</name>
</gene>
<sequence length="237" mass="23345">MGLDQGAYTGVLAAITLLGGTAGGLAAGSLAGGVLAALAVYALAYRSGISGLRLVVVGIAVSAMLTAVNSWIVLRAELDIAIAATSWSAGSLNGVDWSELRLPFLLVGAFTLIIAANAGAMHQAALGDEVAATTGVGLGRHRLLIVLAGVGCTATVTSATGPIVFLALAAPQIGRRIAGAAGVPLVPAAVTGAVLLLAADLAAQTVLAPVALPVGVVTSALGGSYLIWLLIKEVRRP</sequence>
<dbReference type="RefSeq" id="WP_378286931.1">
    <property type="nucleotide sequence ID" value="NZ_JBHSON010000062.1"/>
</dbReference>
<keyword evidence="5 8" id="KW-0812">Transmembrane</keyword>